<dbReference type="PANTHER" id="PTHR24559">
    <property type="entry name" value="TRANSPOSON TY3-I GAG-POL POLYPROTEIN"/>
    <property type="match status" value="1"/>
</dbReference>
<dbReference type="InterPro" id="IPR000477">
    <property type="entry name" value="RT_dom"/>
</dbReference>
<dbReference type="SUPFAM" id="SSF56672">
    <property type="entry name" value="DNA/RNA polymerases"/>
    <property type="match status" value="1"/>
</dbReference>
<proteinExistence type="inferred from homology"/>
<evidence type="ECO:0000256" key="1">
    <source>
        <dbReference type="ARBA" id="ARBA00010879"/>
    </source>
</evidence>
<gene>
    <name evidence="4" type="ORF">AAFF_G00236480</name>
</gene>
<evidence type="ECO:0000256" key="2">
    <source>
        <dbReference type="ARBA" id="ARBA00012180"/>
    </source>
</evidence>
<evidence type="ECO:0000313" key="5">
    <source>
        <dbReference type="Proteomes" id="UP001221898"/>
    </source>
</evidence>
<evidence type="ECO:0000259" key="3">
    <source>
        <dbReference type="Pfam" id="PF00078"/>
    </source>
</evidence>
<dbReference type="EMBL" id="JAINUG010000311">
    <property type="protein sequence ID" value="KAJ8378776.1"/>
    <property type="molecule type" value="Genomic_DNA"/>
</dbReference>
<name>A0AAD7REU5_9TELE</name>
<dbReference type="AlphaFoldDB" id="A0AAD7REU5"/>
<dbReference type="GO" id="GO:0004523">
    <property type="term" value="F:RNA-DNA hybrid ribonuclease activity"/>
    <property type="evidence" value="ECO:0007669"/>
    <property type="project" value="UniProtKB-EC"/>
</dbReference>
<accession>A0AAD7REU5</accession>
<dbReference type="InterPro" id="IPR043128">
    <property type="entry name" value="Rev_trsase/Diguanyl_cyclase"/>
</dbReference>
<evidence type="ECO:0000313" key="4">
    <source>
        <dbReference type="EMBL" id="KAJ8378776.1"/>
    </source>
</evidence>
<feature type="domain" description="Reverse transcriptase" evidence="3">
    <location>
        <begin position="14"/>
        <end position="82"/>
    </location>
</feature>
<dbReference type="InterPro" id="IPR043502">
    <property type="entry name" value="DNA/RNA_pol_sf"/>
</dbReference>
<sequence>MTANGSKSNMPAGKKDDSWRFCVDYRRLNAVTRKDSYPLPRIDDALDYISGSKWFSSFDLRSGYWQVELAPDAQHKTAFTIGHAM</sequence>
<comment type="caution">
    <text evidence="4">The sequence shown here is derived from an EMBL/GenBank/DDBJ whole genome shotgun (WGS) entry which is preliminary data.</text>
</comment>
<dbReference type="Proteomes" id="UP001221898">
    <property type="component" value="Unassembled WGS sequence"/>
</dbReference>
<dbReference type="Pfam" id="PF00078">
    <property type="entry name" value="RVT_1"/>
    <property type="match status" value="1"/>
</dbReference>
<protein>
    <recommendedName>
        <fullName evidence="2">ribonuclease H</fullName>
        <ecNumber evidence="2">3.1.26.4</ecNumber>
    </recommendedName>
</protein>
<dbReference type="PANTHER" id="PTHR24559:SF435">
    <property type="entry name" value="RIBONUCLEASE H"/>
    <property type="match status" value="1"/>
</dbReference>
<dbReference type="EC" id="3.1.26.4" evidence="2"/>
<dbReference type="Gene3D" id="3.30.70.270">
    <property type="match status" value="1"/>
</dbReference>
<dbReference type="InterPro" id="IPR053134">
    <property type="entry name" value="RNA-dir_DNA_polymerase"/>
</dbReference>
<organism evidence="4 5">
    <name type="scientific">Aldrovandia affinis</name>
    <dbReference type="NCBI Taxonomy" id="143900"/>
    <lineage>
        <taxon>Eukaryota</taxon>
        <taxon>Metazoa</taxon>
        <taxon>Chordata</taxon>
        <taxon>Craniata</taxon>
        <taxon>Vertebrata</taxon>
        <taxon>Euteleostomi</taxon>
        <taxon>Actinopterygii</taxon>
        <taxon>Neopterygii</taxon>
        <taxon>Teleostei</taxon>
        <taxon>Notacanthiformes</taxon>
        <taxon>Halosauridae</taxon>
        <taxon>Aldrovandia</taxon>
    </lineage>
</organism>
<comment type="similarity">
    <text evidence="1">Belongs to the beta type-B retroviral polymerase family. HERV class-II K(HML-2) pol subfamily.</text>
</comment>
<reference evidence="4" key="1">
    <citation type="journal article" date="2023" name="Science">
        <title>Genome structures resolve the early diversification of teleost fishes.</title>
        <authorList>
            <person name="Parey E."/>
            <person name="Louis A."/>
            <person name="Montfort J."/>
            <person name="Bouchez O."/>
            <person name="Roques C."/>
            <person name="Iampietro C."/>
            <person name="Lluch J."/>
            <person name="Castinel A."/>
            <person name="Donnadieu C."/>
            <person name="Desvignes T."/>
            <person name="Floi Bucao C."/>
            <person name="Jouanno E."/>
            <person name="Wen M."/>
            <person name="Mejri S."/>
            <person name="Dirks R."/>
            <person name="Jansen H."/>
            <person name="Henkel C."/>
            <person name="Chen W.J."/>
            <person name="Zahm M."/>
            <person name="Cabau C."/>
            <person name="Klopp C."/>
            <person name="Thompson A.W."/>
            <person name="Robinson-Rechavi M."/>
            <person name="Braasch I."/>
            <person name="Lecointre G."/>
            <person name="Bobe J."/>
            <person name="Postlethwait J.H."/>
            <person name="Berthelot C."/>
            <person name="Roest Crollius H."/>
            <person name="Guiguen Y."/>
        </authorList>
    </citation>
    <scope>NUCLEOTIDE SEQUENCE</scope>
    <source>
        <strain evidence="4">NC1722</strain>
    </source>
</reference>
<dbReference type="CDD" id="cd01647">
    <property type="entry name" value="RT_LTR"/>
    <property type="match status" value="1"/>
</dbReference>
<keyword evidence="5" id="KW-1185">Reference proteome</keyword>